<feature type="region of interest" description="Disordered" evidence="1">
    <location>
        <begin position="539"/>
        <end position="606"/>
    </location>
</feature>
<feature type="compositionally biased region" description="Low complexity" evidence="1">
    <location>
        <begin position="376"/>
        <end position="412"/>
    </location>
</feature>
<feature type="compositionally biased region" description="Pro residues" evidence="1">
    <location>
        <begin position="296"/>
        <end position="330"/>
    </location>
</feature>
<feature type="compositionally biased region" description="Low complexity" evidence="1">
    <location>
        <begin position="546"/>
        <end position="567"/>
    </location>
</feature>
<keyword evidence="2" id="KW-0812">Transmembrane</keyword>
<feature type="region of interest" description="Disordered" evidence="1">
    <location>
        <begin position="290"/>
        <end position="430"/>
    </location>
</feature>
<feature type="region of interest" description="Disordered" evidence="1">
    <location>
        <begin position="203"/>
        <end position="239"/>
    </location>
</feature>
<proteinExistence type="predicted"/>
<dbReference type="GeneID" id="98126607"/>
<feature type="region of interest" description="Disordered" evidence="1">
    <location>
        <begin position="21"/>
        <end position="147"/>
    </location>
</feature>
<keyword evidence="3" id="KW-0732">Signal</keyword>
<keyword evidence="2" id="KW-0472">Membrane</keyword>
<comment type="caution">
    <text evidence="4">The sequence shown here is derived from an EMBL/GenBank/DDBJ whole genome shotgun (WGS) entry which is preliminary data.</text>
</comment>
<feature type="compositionally biased region" description="Low complexity" evidence="1">
    <location>
        <begin position="632"/>
        <end position="657"/>
    </location>
</feature>
<feature type="signal peptide" evidence="3">
    <location>
        <begin position="1"/>
        <end position="18"/>
    </location>
</feature>
<feature type="region of interest" description="Disordered" evidence="1">
    <location>
        <begin position="765"/>
        <end position="844"/>
    </location>
</feature>
<evidence type="ECO:0000256" key="1">
    <source>
        <dbReference type="SAM" id="MobiDB-lite"/>
    </source>
</evidence>
<keyword evidence="2" id="KW-1133">Transmembrane helix</keyword>
<feature type="region of interest" description="Disordered" evidence="1">
    <location>
        <begin position="671"/>
        <end position="750"/>
    </location>
</feature>
<evidence type="ECO:0000256" key="2">
    <source>
        <dbReference type="SAM" id="Phobius"/>
    </source>
</evidence>
<feature type="compositionally biased region" description="Basic and acidic residues" evidence="1">
    <location>
        <begin position="807"/>
        <end position="816"/>
    </location>
</feature>
<dbReference type="EMBL" id="JAZGUE010000005">
    <property type="protein sequence ID" value="KAL2266018.1"/>
    <property type="molecule type" value="Genomic_DNA"/>
</dbReference>
<feature type="transmembrane region" description="Helical" evidence="2">
    <location>
        <begin position="441"/>
        <end position="462"/>
    </location>
</feature>
<dbReference type="Proteomes" id="UP001600064">
    <property type="component" value="Unassembled WGS sequence"/>
</dbReference>
<protein>
    <submittedName>
        <fullName evidence="4">Uncharacterized protein</fullName>
    </submittedName>
</protein>
<feature type="chain" id="PRO_5045595568" evidence="3">
    <location>
        <begin position="19"/>
        <end position="844"/>
    </location>
</feature>
<feature type="compositionally biased region" description="Polar residues" evidence="1">
    <location>
        <begin position="36"/>
        <end position="45"/>
    </location>
</feature>
<name>A0ABR4D6M5_9PEZI</name>
<organism evidence="4 5">
    <name type="scientific">Remersonia thermophila</name>
    <dbReference type="NCBI Taxonomy" id="72144"/>
    <lineage>
        <taxon>Eukaryota</taxon>
        <taxon>Fungi</taxon>
        <taxon>Dikarya</taxon>
        <taxon>Ascomycota</taxon>
        <taxon>Pezizomycotina</taxon>
        <taxon>Sordariomycetes</taxon>
        <taxon>Sordariomycetidae</taxon>
        <taxon>Sordariales</taxon>
        <taxon>Sordariales incertae sedis</taxon>
        <taxon>Remersonia</taxon>
    </lineage>
</organism>
<reference evidence="4 5" key="1">
    <citation type="journal article" date="2024" name="Commun. Biol.">
        <title>Comparative genomic analysis of thermophilic fungi reveals convergent evolutionary adaptations and gene losses.</title>
        <authorList>
            <person name="Steindorff A.S."/>
            <person name="Aguilar-Pontes M.V."/>
            <person name="Robinson A.J."/>
            <person name="Andreopoulos B."/>
            <person name="LaButti K."/>
            <person name="Kuo A."/>
            <person name="Mondo S."/>
            <person name="Riley R."/>
            <person name="Otillar R."/>
            <person name="Haridas S."/>
            <person name="Lipzen A."/>
            <person name="Grimwood J."/>
            <person name="Schmutz J."/>
            <person name="Clum A."/>
            <person name="Reid I.D."/>
            <person name="Moisan M.C."/>
            <person name="Butler G."/>
            <person name="Nguyen T.T.M."/>
            <person name="Dewar K."/>
            <person name="Conant G."/>
            <person name="Drula E."/>
            <person name="Henrissat B."/>
            <person name="Hansel C."/>
            <person name="Singer S."/>
            <person name="Hutchinson M.I."/>
            <person name="de Vries R.P."/>
            <person name="Natvig D.O."/>
            <person name="Powell A.J."/>
            <person name="Tsang A."/>
            <person name="Grigoriev I.V."/>
        </authorList>
    </citation>
    <scope>NUCLEOTIDE SEQUENCE [LARGE SCALE GENOMIC DNA]</scope>
    <source>
        <strain evidence="4 5">ATCC 22073</strain>
    </source>
</reference>
<feature type="compositionally biased region" description="Pro residues" evidence="1">
    <location>
        <begin position="721"/>
        <end position="730"/>
    </location>
</feature>
<dbReference type="RefSeq" id="XP_070864745.1">
    <property type="nucleotide sequence ID" value="XM_071011963.1"/>
</dbReference>
<evidence type="ECO:0000313" key="5">
    <source>
        <dbReference type="Proteomes" id="UP001600064"/>
    </source>
</evidence>
<feature type="compositionally biased region" description="Low complexity" evidence="1">
    <location>
        <begin position="596"/>
        <end position="606"/>
    </location>
</feature>
<feature type="compositionally biased region" description="Acidic residues" evidence="1">
    <location>
        <begin position="97"/>
        <end position="114"/>
    </location>
</feature>
<accession>A0ABR4D6M5</accession>
<gene>
    <name evidence="4" type="ORF">VTJ83DRAFT_5370</name>
</gene>
<evidence type="ECO:0000256" key="3">
    <source>
        <dbReference type="SAM" id="SignalP"/>
    </source>
</evidence>
<sequence length="844" mass="84898">MLIPWALAALVIARFATAAFGHDNLPGPAPLPPLSRESNQDSLSQHVRGYQQPVLQTLRHGEVAGKASGPARDPSQRREPAWRAGDSRLLARQGPPGDDDDDDSDDDDDDDDDGPGGRPRPPGGPGNRPPPPPPPPNALESTSTTTQAVTVTTTSVAGVSETTTVTVTRVQVITVNDPLARTQTATVTALSFFPVGRRAATASQQPTALSRARRKPGFAAPVATPTPPLPSGGHDARGLAEKRAEVTETLTVTATLVVTSRSLVTVTVTTTIFSTTTIAANPETTVTVTTTIASPSPSPPPTETPGAPPASDPPAFTPDPLVPVPAPPPSLTDGATEPPPPVVSTEIPLESGTVSTGAPISTVPIIPTLTPKITFPTTSPGVPTSTSTSSSVSSSSSSSSSSSLPTSSSSPTDPIPPATPLPDATIVDAPPASRRLTDGQIAGICAGVVAFLALLSLCLYLLRRRAQRRRLEAIQAKLLDQERGVGAGAGGPPRVTLSLPGEMSMVATAGAVAAGGGAGAAAGAQRLYAGLEGGNPYFPGSEERISSLGESSSSSDTSSSSSSGPESRAAGGPVVRTGPGPSGSVPARTGTAGTVSSGNSSRGRLGLAPMAVVAGWKDRAKDRLTRLRGGRRPSSSASESAYSYLTTTSSRGSSALRGDGVGAVRVVVRRPGEPPAVGTPAVGESSPASLPAGAGTGTESWREPSAGPTEEEEGPLRGLATPPPPSPPPRSAARLASIRRKPIPGSVGPATLRQAYAGTSAAATFMAPPQPLPSPLSPGVEATGGGWSTASQRGSMTDLIGDAEGGVGERERDESGSGRGRGTGRKSVSSGGRPWWAGSGSKGG</sequence>
<feature type="compositionally biased region" description="Pro residues" evidence="1">
    <location>
        <begin position="118"/>
        <end position="137"/>
    </location>
</feature>
<feature type="region of interest" description="Disordered" evidence="1">
    <location>
        <begin position="623"/>
        <end position="657"/>
    </location>
</feature>
<keyword evidence="5" id="KW-1185">Reference proteome</keyword>
<evidence type="ECO:0000313" key="4">
    <source>
        <dbReference type="EMBL" id="KAL2266018.1"/>
    </source>
</evidence>